<keyword evidence="4" id="KW-1185">Reference proteome</keyword>
<reference evidence="4" key="1">
    <citation type="submission" date="2016-10" db="EMBL/GenBank/DDBJ databases">
        <authorList>
            <person name="Varghese N."/>
            <person name="Submissions S."/>
        </authorList>
    </citation>
    <scope>NUCLEOTIDE SEQUENCE [LARGE SCALE GENOMIC DNA]</scope>
    <source>
        <strain evidence="4">CCTCC 2012022</strain>
    </source>
</reference>
<sequence length="204" mass="22267">MPVSLRRLLPCLLLALGLPVQAAPACPAGQQSLCVGSCFCVPASAEIEALHRDLGRLAAQGLERWLQESRDALVARGADQPIPLHVRAQLEPYFDLRVLETARFAVGDATQFSAANTLLHNPDVQAVTLIDVVVFRSAAAAQDDVALWAHELKHVEQYLEWGVRGFAERYSRDHQAVEAPGYAMQRRVAADLRAAQAPLATTRE</sequence>
<feature type="domain" description="eCIS core" evidence="2">
    <location>
        <begin position="81"/>
        <end position="160"/>
    </location>
</feature>
<accession>A0A1H2HSM1</accession>
<dbReference type="Pfam" id="PF13699">
    <property type="entry name" value="eCIS_core"/>
    <property type="match status" value="1"/>
</dbReference>
<keyword evidence="1" id="KW-0732">Signal</keyword>
<feature type="signal peptide" evidence="1">
    <location>
        <begin position="1"/>
        <end position="22"/>
    </location>
</feature>
<dbReference type="Proteomes" id="UP000243063">
    <property type="component" value="Chromosome I"/>
</dbReference>
<name>A0A1H2HSM1_9GAMM</name>
<evidence type="ECO:0000313" key="4">
    <source>
        <dbReference type="Proteomes" id="UP000243063"/>
    </source>
</evidence>
<gene>
    <name evidence="3" type="ORF">SAMN05216580_2504</name>
</gene>
<organism evidence="3 4">
    <name type="scientific">Geopseudomonas guangdongensis</name>
    <dbReference type="NCBI Taxonomy" id="1245526"/>
    <lineage>
        <taxon>Bacteria</taxon>
        <taxon>Pseudomonadati</taxon>
        <taxon>Pseudomonadota</taxon>
        <taxon>Gammaproteobacteria</taxon>
        <taxon>Pseudomonadales</taxon>
        <taxon>Pseudomonadaceae</taxon>
        <taxon>Geopseudomonas</taxon>
    </lineage>
</organism>
<evidence type="ECO:0000256" key="1">
    <source>
        <dbReference type="SAM" id="SignalP"/>
    </source>
</evidence>
<dbReference type="RefSeq" id="WP_231975245.1">
    <property type="nucleotide sequence ID" value="NZ_LT629780.1"/>
</dbReference>
<dbReference type="InterPro" id="IPR025295">
    <property type="entry name" value="eCIS_core_dom"/>
</dbReference>
<proteinExistence type="predicted"/>
<dbReference type="AlphaFoldDB" id="A0A1H2HSM1"/>
<evidence type="ECO:0000313" key="3">
    <source>
        <dbReference type="EMBL" id="SDU34883.1"/>
    </source>
</evidence>
<dbReference type="EMBL" id="LT629780">
    <property type="protein sequence ID" value="SDU34883.1"/>
    <property type="molecule type" value="Genomic_DNA"/>
</dbReference>
<evidence type="ECO:0000259" key="2">
    <source>
        <dbReference type="Pfam" id="PF13699"/>
    </source>
</evidence>
<feature type="chain" id="PRO_5009275981" description="eCIS core domain-containing protein" evidence="1">
    <location>
        <begin position="23"/>
        <end position="204"/>
    </location>
</feature>
<protein>
    <recommendedName>
        <fullName evidence="2">eCIS core domain-containing protein</fullName>
    </recommendedName>
</protein>